<feature type="chain" id="PRO_5019371521" description="chitin deacetylase" evidence="23">
    <location>
        <begin position="23"/>
        <end position="445"/>
    </location>
</feature>
<dbReference type="PANTHER" id="PTHR10587:SF98">
    <property type="entry name" value="CHITIN DEACETYLASE"/>
    <property type="match status" value="1"/>
</dbReference>
<evidence type="ECO:0000256" key="4">
    <source>
        <dbReference type="ARBA" id="ARBA00010973"/>
    </source>
</evidence>
<evidence type="ECO:0000259" key="24">
    <source>
        <dbReference type="PROSITE" id="PS51677"/>
    </source>
</evidence>
<dbReference type="GO" id="GO:0009272">
    <property type="term" value="P:fungal-type cell wall biogenesis"/>
    <property type="evidence" value="ECO:0007669"/>
    <property type="project" value="UniProtKB-ARBA"/>
</dbReference>
<dbReference type="GO" id="GO:0004099">
    <property type="term" value="F:chitin deacetylase activity"/>
    <property type="evidence" value="ECO:0007669"/>
    <property type="project" value="UniProtKB-EC"/>
</dbReference>
<keyword evidence="19" id="KW-0624">Polysaccharide degradation</keyword>
<evidence type="ECO:0000256" key="8">
    <source>
        <dbReference type="ARBA" id="ARBA00022622"/>
    </source>
</evidence>
<dbReference type="InterPro" id="IPR002509">
    <property type="entry name" value="NODB_dom"/>
</dbReference>
<dbReference type="AlphaFoldDB" id="A0A427YN58"/>
<dbReference type="Gene3D" id="3.20.20.370">
    <property type="entry name" value="Glycoside hydrolase/deacetylase"/>
    <property type="match status" value="1"/>
</dbReference>
<evidence type="ECO:0000256" key="21">
    <source>
        <dbReference type="ARBA" id="ARBA00048494"/>
    </source>
</evidence>
<evidence type="ECO:0000256" key="12">
    <source>
        <dbReference type="ARBA" id="ARBA00023024"/>
    </source>
</evidence>
<dbReference type="EMBL" id="RSCD01000006">
    <property type="protein sequence ID" value="RSH92497.1"/>
    <property type="molecule type" value="Genomic_DNA"/>
</dbReference>
<keyword evidence="5" id="KW-1003">Cell membrane</keyword>
<keyword evidence="14" id="KW-0325">Glycoprotein</keyword>
<comment type="catalytic activity">
    <reaction evidence="21">
        <text>[(1-&gt;4)-N-acetyl-beta-D-glucosaminyl](n) + n H2O = chitosan + n acetate</text>
        <dbReference type="Rhea" id="RHEA:10464"/>
        <dbReference type="Rhea" id="RHEA-COMP:9593"/>
        <dbReference type="Rhea" id="RHEA-COMP:9597"/>
        <dbReference type="ChEBI" id="CHEBI:15377"/>
        <dbReference type="ChEBI" id="CHEBI:17029"/>
        <dbReference type="ChEBI" id="CHEBI:30089"/>
        <dbReference type="ChEBI" id="CHEBI:57704"/>
        <dbReference type="EC" id="3.5.1.41"/>
    </reaction>
    <physiologicalReaction direction="left-to-right" evidence="21">
        <dbReference type="Rhea" id="RHEA:10465"/>
    </physiologicalReaction>
</comment>
<gene>
    <name evidence="25" type="ORF">EHS25_008913</name>
</gene>
<feature type="signal peptide" evidence="23">
    <location>
        <begin position="1"/>
        <end position="22"/>
    </location>
</feature>
<dbReference type="GO" id="GO:0071555">
    <property type="term" value="P:cell wall organization"/>
    <property type="evidence" value="ECO:0007669"/>
    <property type="project" value="UniProtKB-KW"/>
</dbReference>
<feature type="region of interest" description="Disordered" evidence="22">
    <location>
        <begin position="23"/>
        <end position="53"/>
    </location>
</feature>
<feature type="domain" description="NodB homology" evidence="24">
    <location>
        <begin position="156"/>
        <end position="350"/>
    </location>
</feature>
<keyword evidence="17" id="KW-0449">Lipoprotein</keyword>
<evidence type="ECO:0000256" key="11">
    <source>
        <dbReference type="ARBA" id="ARBA00022801"/>
    </source>
</evidence>
<evidence type="ECO:0000256" key="23">
    <source>
        <dbReference type="SAM" id="SignalP"/>
    </source>
</evidence>
<dbReference type="InterPro" id="IPR050248">
    <property type="entry name" value="Polysacc_deacetylase_ArnD"/>
</dbReference>
<keyword evidence="10 23" id="KW-0732">Signal</keyword>
<comment type="cofactor">
    <cofactor evidence="1">
        <name>Co(2+)</name>
        <dbReference type="ChEBI" id="CHEBI:48828"/>
    </cofactor>
</comment>
<dbReference type="Pfam" id="PF01522">
    <property type="entry name" value="Polysacc_deac_1"/>
    <property type="match status" value="1"/>
</dbReference>
<keyword evidence="12" id="KW-0146">Chitin degradation</keyword>
<dbReference type="GO" id="GO:0046872">
    <property type="term" value="F:metal ion binding"/>
    <property type="evidence" value="ECO:0007669"/>
    <property type="project" value="UniProtKB-KW"/>
</dbReference>
<keyword evidence="11" id="KW-0378">Hydrolase</keyword>
<evidence type="ECO:0000256" key="19">
    <source>
        <dbReference type="ARBA" id="ARBA00023326"/>
    </source>
</evidence>
<name>A0A427YN58_9TREE</name>
<keyword evidence="15" id="KW-0119">Carbohydrate metabolism</keyword>
<evidence type="ECO:0000256" key="20">
    <source>
        <dbReference type="ARBA" id="ARBA00024056"/>
    </source>
</evidence>
<dbReference type="Proteomes" id="UP000279259">
    <property type="component" value="Unassembled WGS sequence"/>
</dbReference>
<feature type="compositionally biased region" description="Polar residues" evidence="22">
    <location>
        <begin position="38"/>
        <end position="53"/>
    </location>
</feature>
<evidence type="ECO:0000256" key="13">
    <source>
        <dbReference type="ARBA" id="ARBA00023136"/>
    </source>
</evidence>
<dbReference type="GO" id="GO:0006032">
    <property type="term" value="P:chitin catabolic process"/>
    <property type="evidence" value="ECO:0007669"/>
    <property type="project" value="UniProtKB-KW"/>
</dbReference>
<dbReference type="EC" id="3.5.1.41" evidence="20"/>
<dbReference type="InterPro" id="IPR011330">
    <property type="entry name" value="Glyco_hydro/deAcase_b/a-brl"/>
</dbReference>
<evidence type="ECO:0000256" key="14">
    <source>
        <dbReference type="ARBA" id="ARBA00023180"/>
    </source>
</evidence>
<evidence type="ECO:0000256" key="6">
    <source>
        <dbReference type="ARBA" id="ARBA00022512"/>
    </source>
</evidence>
<keyword evidence="7" id="KW-0964">Secreted</keyword>
<proteinExistence type="inferred from homology"/>
<dbReference type="PANTHER" id="PTHR10587">
    <property type="entry name" value="GLYCOSYL TRANSFERASE-RELATED"/>
    <property type="match status" value="1"/>
</dbReference>
<reference evidence="25 26" key="1">
    <citation type="submission" date="2018-11" db="EMBL/GenBank/DDBJ databases">
        <title>Genome sequence of Saitozyma podzolica DSM 27192.</title>
        <authorList>
            <person name="Aliyu H."/>
            <person name="Gorte O."/>
            <person name="Ochsenreither K."/>
        </authorList>
    </citation>
    <scope>NUCLEOTIDE SEQUENCE [LARGE SCALE GENOMIC DNA]</scope>
    <source>
        <strain evidence="25 26">DSM 27192</strain>
    </source>
</reference>
<dbReference type="FunFam" id="3.20.20.370:FF:000004">
    <property type="entry name" value="Related to Chitin deacetylase"/>
    <property type="match status" value="1"/>
</dbReference>
<dbReference type="CDD" id="cd10952">
    <property type="entry name" value="CE4_MrCDA_like"/>
    <property type="match status" value="1"/>
</dbReference>
<evidence type="ECO:0000313" key="25">
    <source>
        <dbReference type="EMBL" id="RSH92497.1"/>
    </source>
</evidence>
<comment type="similarity">
    <text evidence="4">Belongs to the polysaccharide deacetylase family.</text>
</comment>
<evidence type="ECO:0000256" key="17">
    <source>
        <dbReference type="ARBA" id="ARBA00023288"/>
    </source>
</evidence>
<dbReference type="OrthoDB" id="407355at2759"/>
<feature type="compositionally biased region" description="Low complexity" evidence="22">
    <location>
        <begin position="389"/>
        <end position="412"/>
    </location>
</feature>
<evidence type="ECO:0000256" key="7">
    <source>
        <dbReference type="ARBA" id="ARBA00022525"/>
    </source>
</evidence>
<comment type="caution">
    <text evidence="25">The sequence shown here is derived from an EMBL/GenBank/DDBJ whole genome shotgun (WGS) entry which is preliminary data.</text>
</comment>
<dbReference type="SUPFAM" id="SSF88713">
    <property type="entry name" value="Glycoside hydrolase/deacetylase"/>
    <property type="match status" value="1"/>
</dbReference>
<dbReference type="GO" id="GO:0005886">
    <property type="term" value="C:plasma membrane"/>
    <property type="evidence" value="ECO:0007669"/>
    <property type="project" value="UniProtKB-SubCell"/>
</dbReference>
<evidence type="ECO:0000256" key="18">
    <source>
        <dbReference type="ARBA" id="ARBA00023316"/>
    </source>
</evidence>
<evidence type="ECO:0000256" key="3">
    <source>
        <dbReference type="ARBA" id="ARBA00004609"/>
    </source>
</evidence>
<protein>
    <recommendedName>
        <fullName evidence="20">chitin deacetylase</fullName>
        <ecNumber evidence="20">3.5.1.41</ecNumber>
    </recommendedName>
</protein>
<comment type="subcellular location">
    <subcellularLocation>
        <location evidence="3">Cell membrane</location>
        <topology evidence="3">Lipid-anchor</topology>
        <topology evidence="3">GPI-anchor</topology>
    </subcellularLocation>
    <subcellularLocation>
        <location evidence="2">Secreted</location>
        <location evidence="2">Cell wall</location>
    </subcellularLocation>
</comment>
<evidence type="ECO:0000256" key="9">
    <source>
        <dbReference type="ARBA" id="ARBA00022723"/>
    </source>
</evidence>
<dbReference type="STRING" id="1890683.A0A427YN58"/>
<dbReference type="PROSITE" id="PS51677">
    <property type="entry name" value="NODB"/>
    <property type="match status" value="1"/>
</dbReference>
<evidence type="ECO:0000256" key="2">
    <source>
        <dbReference type="ARBA" id="ARBA00004191"/>
    </source>
</evidence>
<evidence type="ECO:0000256" key="1">
    <source>
        <dbReference type="ARBA" id="ARBA00001941"/>
    </source>
</evidence>
<keyword evidence="16" id="KW-0170">Cobalt</keyword>
<evidence type="ECO:0000256" key="15">
    <source>
        <dbReference type="ARBA" id="ARBA00023277"/>
    </source>
</evidence>
<accession>A0A427YN58</accession>
<keyword evidence="26" id="KW-1185">Reference proteome</keyword>
<keyword evidence="6" id="KW-0134">Cell wall</keyword>
<evidence type="ECO:0000256" key="22">
    <source>
        <dbReference type="SAM" id="MobiDB-lite"/>
    </source>
</evidence>
<keyword evidence="9" id="KW-0479">Metal-binding</keyword>
<organism evidence="25 26">
    <name type="scientific">Saitozyma podzolica</name>
    <dbReference type="NCBI Taxonomy" id="1890683"/>
    <lineage>
        <taxon>Eukaryota</taxon>
        <taxon>Fungi</taxon>
        <taxon>Dikarya</taxon>
        <taxon>Basidiomycota</taxon>
        <taxon>Agaricomycotina</taxon>
        <taxon>Tremellomycetes</taxon>
        <taxon>Tremellales</taxon>
        <taxon>Trimorphomycetaceae</taxon>
        <taxon>Saitozyma</taxon>
    </lineage>
</organism>
<keyword evidence="18" id="KW-0961">Cell wall biogenesis/degradation</keyword>
<dbReference type="GO" id="GO:0098552">
    <property type="term" value="C:side of membrane"/>
    <property type="evidence" value="ECO:0007669"/>
    <property type="project" value="UniProtKB-KW"/>
</dbReference>
<sequence length="445" mass="48332">MFKTALLPLIIALIGGSRQAQACGRHPRWDRRGESKLSSRQATDESSAANSTDPSYECLWYSYQPVLDIKGNYPAQYTIAIIQANDTEAQSVFATINATLNSKLPNDVPHGSPTTGPVGVSYSPTDPDCWWSYNLCTTPDSSTGLPADITILPEPMTWGLAFDDGPNCSHNALYDYLQEQELTATLFYIGSYMFDWPLQALRGITDGHEICVHTWSHKYMTALSNEEAFAELWYSRKAIKDLLGVTTQCWRPPYGDVDNRIRTIAQALNLTTIIWYYDTFDWEEGTNGVTSATVDSNYQGIIDRASNGTFATHGPIVLNHELNNFTMSEFIKYAPAIKSALRAVVPFATALNIPQPYADSDITFPTFADRNSKSSTTTNGTTGSGSGAVDGSASPSGSSVSGQASTAAQSGTKAKSAASPLRDRAGYGVLEMLLVITLLIIGTWG</sequence>
<dbReference type="GO" id="GO:0000272">
    <property type="term" value="P:polysaccharide catabolic process"/>
    <property type="evidence" value="ECO:0007669"/>
    <property type="project" value="UniProtKB-KW"/>
</dbReference>
<evidence type="ECO:0000256" key="16">
    <source>
        <dbReference type="ARBA" id="ARBA00023285"/>
    </source>
</evidence>
<keyword evidence="13" id="KW-0472">Membrane</keyword>
<evidence type="ECO:0000256" key="5">
    <source>
        <dbReference type="ARBA" id="ARBA00022475"/>
    </source>
</evidence>
<evidence type="ECO:0000313" key="26">
    <source>
        <dbReference type="Proteomes" id="UP000279259"/>
    </source>
</evidence>
<feature type="region of interest" description="Disordered" evidence="22">
    <location>
        <begin position="368"/>
        <end position="417"/>
    </location>
</feature>
<evidence type="ECO:0000256" key="10">
    <source>
        <dbReference type="ARBA" id="ARBA00022729"/>
    </source>
</evidence>
<keyword evidence="8" id="KW-0336">GPI-anchor</keyword>